<dbReference type="SUPFAM" id="SSF56024">
    <property type="entry name" value="Phospholipase D/nuclease"/>
    <property type="match status" value="1"/>
</dbReference>
<evidence type="ECO:0000256" key="4">
    <source>
        <dbReference type="ARBA" id="ARBA00038012"/>
    </source>
</evidence>
<dbReference type="Pfam" id="PF13091">
    <property type="entry name" value="PLDc_2"/>
    <property type="match status" value="1"/>
</dbReference>
<evidence type="ECO:0000256" key="6">
    <source>
        <dbReference type="SAM" id="MobiDB-lite"/>
    </source>
</evidence>
<dbReference type="OrthoDB" id="5205528at2759"/>
<comment type="caution">
    <text evidence="8">The sequence shown here is derived from an EMBL/GenBank/DDBJ whole genome shotgun (WGS) entry which is preliminary data.</text>
</comment>
<dbReference type="PANTHER" id="PTHR43856">
    <property type="entry name" value="CARDIOLIPIN HYDROLASE"/>
    <property type="match status" value="1"/>
</dbReference>
<keyword evidence="1" id="KW-0378">Hydrolase</keyword>
<dbReference type="InterPro" id="IPR025202">
    <property type="entry name" value="PLD-like_dom"/>
</dbReference>
<dbReference type="InterPro" id="IPR051406">
    <property type="entry name" value="PLD_domain"/>
</dbReference>
<feature type="domain" description="Phospholipase D-like" evidence="7">
    <location>
        <begin position="130"/>
        <end position="254"/>
    </location>
</feature>
<dbReference type="AlphaFoldDB" id="A0A080ZT56"/>
<keyword evidence="2" id="KW-0442">Lipid degradation</keyword>
<accession>A0A080ZT56</accession>
<reference evidence="8 9" key="1">
    <citation type="submission" date="2013-11" db="EMBL/GenBank/DDBJ databases">
        <title>The Genome Sequence of Phytophthora parasitica P1976.</title>
        <authorList>
            <consortium name="The Broad Institute Genomics Platform"/>
            <person name="Russ C."/>
            <person name="Tyler B."/>
            <person name="Panabieres F."/>
            <person name="Shan W."/>
            <person name="Tripathy S."/>
            <person name="Grunwald N."/>
            <person name="Machado M."/>
            <person name="Johnson C.S."/>
            <person name="Walker B."/>
            <person name="Young S."/>
            <person name="Zeng Q."/>
            <person name="Gargeya S."/>
            <person name="Fitzgerald M."/>
            <person name="Haas B."/>
            <person name="Abouelleil A."/>
            <person name="Allen A.W."/>
            <person name="Alvarado L."/>
            <person name="Arachchi H.M."/>
            <person name="Berlin A.M."/>
            <person name="Chapman S.B."/>
            <person name="Gainer-Dewar J."/>
            <person name="Goldberg J."/>
            <person name="Griggs A."/>
            <person name="Gujja S."/>
            <person name="Hansen M."/>
            <person name="Howarth C."/>
            <person name="Imamovic A."/>
            <person name="Ireland A."/>
            <person name="Larimer J."/>
            <person name="McCowan C."/>
            <person name="Murphy C."/>
            <person name="Pearson M."/>
            <person name="Poon T.W."/>
            <person name="Priest M."/>
            <person name="Roberts A."/>
            <person name="Saif S."/>
            <person name="Shea T."/>
            <person name="Sisk P."/>
            <person name="Sykes S."/>
            <person name="Wortman J."/>
            <person name="Nusbaum C."/>
            <person name="Birren B."/>
        </authorList>
    </citation>
    <scope>NUCLEOTIDE SEQUENCE [LARGE SCALE GENOMIC DNA]</scope>
    <source>
        <strain evidence="8 9">P1976</strain>
    </source>
</reference>
<proteinExistence type="inferred from homology"/>
<evidence type="ECO:0000256" key="5">
    <source>
        <dbReference type="ARBA" id="ARBA00040549"/>
    </source>
</evidence>
<dbReference type="Proteomes" id="UP000028582">
    <property type="component" value="Unassembled WGS sequence"/>
</dbReference>
<evidence type="ECO:0000313" key="9">
    <source>
        <dbReference type="Proteomes" id="UP000028582"/>
    </source>
</evidence>
<dbReference type="PANTHER" id="PTHR43856:SF1">
    <property type="entry name" value="MITOCHONDRIAL CARDIOLIPIN HYDROLASE"/>
    <property type="match status" value="1"/>
</dbReference>
<comment type="similarity">
    <text evidence="4">Belongs to the phospholipase D family. MitoPLD/Zucchini subfamily.</text>
</comment>
<organism evidence="8 9">
    <name type="scientific">Phytophthora nicotianae P1976</name>
    <dbReference type="NCBI Taxonomy" id="1317066"/>
    <lineage>
        <taxon>Eukaryota</taxon>
        <taxon>Sar</taxon>
        <taxon>Stramenopiles</taxon>
        <taxon>Oomycota</taxon>
        <taxon>Peronosporomycetes</taxon>
        <taxon>Peronosporales</taxon>
        <taxon>Peronosporaceae</taxon>
        <taxon>Phytophthora</taxon>
    </lineage>
</organism>
<evidence type="ECO:0000256" key="2">
    <source>
        <dbReference type="ARBA" id="ARBA00022963"/>
    </source>
</evidence>
<evidence type="ECO:0000256" key="3">
    <source>
        <dbReference type="ARBA" id="ARBA00023098"/>
    </source>
</evidence>
<feature type="compositionally biased region" description="Pro residues" evidence="6">
    <location>
        <begin position="95"/>
        <end position="107"/>
    </location>
</feature>
<dbReference type="GO" id="GO:0016042">
    <property type="term" value="P:lipid catabolic process"/>
    <property type="evidence" value="ECO:0007669"/>
    <property type="project" value="UniProtKB-KW"/>
</dbReference>
<evidence type="ECO:0000256" key="1">
    <source>
        <dbReference type="ARBA" id="ARBA00022801"/>
    </source>
</evidence>
<gene>
    <name evidence="8" type="ORF">F444_13643</name>
</gene>
<feature type="region of interest" description="Disordered" evidence="6">
    <location>
        <begin position="88"/>
        <end position="111"/>
    </location>
</feature>
<protein>
    <recommendedName>
        <fullName evidence="5">Mitochondrial cardiolipin hydrolase</fullName>
    </recommendedName>
</protein>
<evidence type="ECO:0000259" key="7">
    <source>
        <dbReference type="Pfam" id="PF13091"/>
    </source>
</evidence>
<dbReference type="Gene3D" id="3.30.870.10">
    <property type="entry name" value="Endonuclease Chain A"/>
    <property type="match status" value="1"/>
</dbReference>
<sequence>MPEPLTPEQQQHVVWCILHSPRFRFVSSGKLNWTALSKQLKFDRRMCMTAWHKYQEQHGLADIPAVQPFPNNNMREANQPTCGHAITPPAVSVPVSPPQEQPRPTPTPISVGVERIPTESLTLEEIQDKICSQMDQTKQRAWAAYSEFSNGVLARKLVQLNKRGIDVRVFLHSELATLKASAWAIYILRMGGVQVHVFNQDGSFVWKAMILDDVLMLGSADMTIAAFQDNIEDLWFMTGAFVEEKYTETYKRRWDTLSEEFTKRFVLVKDPVTAEFDVRIIASIEDNCVLHPHLSTP</sequence>
<dbReference type="EMBL" id="ANJA01002482">
    <property type="protein sequence ID" value="ETO69817.1"/>
    <property type="molecule type" value="Genomic_DNA"/>
</dbReference>
<keyword evidence="3" id="KW-0443">Lipid metabolism</keyword>
<name>A0A080ZT56_PHYNI</name>
<dbReference type="GO" id="GO:0016891">
    <property type="term" value="F:RNA endonuclease activity producing 5'-phosphomonoesters, hydrolytic mechanism"/>
    <property type="evidence" value="ECO:0007669"/>
    <property type="project" value="TreeGrafter"/>
</dbReference>
<evidence type="ECO:0000313" key="8">
    <source>
        <dbReference type="EMBL" id="ETO69817.1"/>
    </source>
</evidence>